<evidence type="ECO:0000256" key="1">
    <source>
        <dbReference type="SAM" id="SignalP"/>
    </source>
</evidence>
<protein>
    <submittedName>
        <fullName evidence="2">Uncharacterized protein</fullName>
    </submittedName>
</protein>
<name>A0A2P2P961_RHIMU</name>
<reference evidence="2" key="1">
    <citation type="submission" date="2018-02" db="EMBL/GenBank/DDBJ databases">
        <title>Rhizophora mucronata_Transcriptome.</title>
        <authorList>
            <person name="Meera S.P."/>
            <person name="Sreeshan A."/>
            <person name="Augustine A."/>
        </authorList>
    </citation>
    <scope>NUCLEOTIDE SEQUENCE</scope>
    <source>
        <tissue evidence="2">Leaf</tissue>
    </source>
</reference>
<dbReference type="AlphaFoldDB" id="A0A2P2P961"/>
<feature type="chain" id="PRO_5015130207" evidence="1">
    <location>
        <begin position="22"/>
        <end position="69"/>
    </location>
</feature>
<accession>A0A2P2P961</accession>
<dbReference type="EMBL" id="GGEC01070778">
    <property type="protein sequence ID" value="MBX51262.1"/>
    <property type="molecule type" value="Transcribed_RNA"/>
</dbReference>
<proteinExistence type="predicted"/>
<evidence type="ECO:0000313" key="2">
    <source>
        <dbReference type="EMBL" id="MBX51262.1"/>
    </source>
</evidence>
<organism evidence="2">
    <name type="scientific">Rhizophora mucronata</name>
    <name type="common">Asiatic mangrove</name>
    <dbReference type="NCBI Taxonomy" id="61149"/>
    <lineage>
        <taxon>Eukaryota</taxon>
        <taxon>Viridiplantae</taxon>
        <taxon>Streptophyta</taxon>
        <taxon>Embryophyta</taxon>
        <taxon>Tracheophyta</taxon>
        <taxon>Spermatophyta</taxon>
        <taxon>Magnoliopsida</taxon>
        <taxon>eudicotyledons</taxon>
        <taxon>Gunneridae</taxon>
        <taxon>Pentapetalae</taxon>
        <taxon>rosids</taxon>
        <taxon>fabids</taxon>
        <taxon>Malpighiales</taxon>
        <taxon>Rhizophoraceae</taxon>
        <taxon>Rhizophora</taxon>
    </lineage>
</organism>
<sequence length="69" mass="7826">MGWMNAIVLLIALMQSDFVFLYLDPLGSLSQLSLCYLNSCFAYILVFQSTRECKVALPLYNLNSILCHC</sequence>
<feature type="signal peptide" evidence="1">
    <location>
        <begin position="1"/>
        <end position="21"/>
    </location>
</feature>
<keyword evidence="1" id="KW-0732">Signal</keyword>